<accession>A0A521EX49</accession>
<feature type="transmembrane region" description="Helical" evidence="2">
    <location>
        <begin position="77"/>
        <end position="108"/>
    </location>
</feature>
<dbReference type="EMBL" id="FXTH01000020">
    <property type="protein sequence ID" value="SMO88495.1"/>
    <property type="molecule type" value="Genomic_DNA"/>
</dbReference>
<evidence type="ECO:0000256" key="1">
    <source>
        <dbReference type="ARBA" id="ARBA00006024"/>
    </source>
</evidence>
<protein>
    <submittedName>
        <fullName evidence="4">ATPase, P-type (Transporting), HAD superfamily, subfamily IC</fullName>
    </submittedName>
</protein>
<dbReference type="Proteomes" id="UP000317593">
    <property type="component" value="Unassembled WGS sequence"/>
</dbReference>
<dbReference type="InterPro" id="IPR051014">
    <property type="entry name" value="Cation_Transport_ATPase_IB"/>
</dbReference>
<feature type="transmembrane region" description="Helical" evidence="2">
    <location>
        <begin position="20"/>
        <end position="39"/>
    </location>
</feature>
<evidence type="ECO:0000256" key="2">
    <source>
        <dbReference type="SAM" id="Phobius"/>
    </source>
</evidence>
<name>A0A521EX49_9BACT</name>
<dbReference type="PANTHER" id="PTHR48085">
    <property type="entry name" value="CADMIUM/ZINC-TRANSPORTING ATPASE HMA2-RELATED"/>
    <property type="match status" value="1"/>
</dbReference>
<dbReference type="InterPro" id="IPR059000">
    <property type="entry name" value="ATPase_P-type_domA"/>
</dbReference>
<dbReference type="InterPro" id="IPR008250">
    <property type="entry name" value="ATPase_P-typ_transduc_dom_A_sf"/>
</dbReference>
<sequence length="201" mass="21884">MESPGKLFRMLRNPSRRKKVLLIASGLLITAGWAVNFFWVSAVLFNMLMITAALVAGSEIARRAWQGLQNRHTNIELLVTIAATGGLAIGVYWEAAAVTFLFLLGGWLEARTMSKTRDTLRELINMAPDTAIVLEEGNPREIPAREVEEEMLVLVKPGAKIPVDGIVESGGTTVDESAITGEPIPAEKHPQSEVYAGCGHY</sequence>
<evidence type="ECO:0000313" key="4">
    <source>
        <dbReference type="EMBL" id="SMO88495.1"/>
    </source>
</evidence>
<gene>
    <name evidence="4" type="ORF">SAMN06265218_1204</name>
</gene>
<reference evidence="4 5" key="1">
    <citation type="submission" date="2017-05" db="EMBL/GenBank/DDBJ databases">
        <authorList>
            <person name="Varghese N."/>
            <person name="Submissions S."/>
        </authorList>
    </citation>
    <scope>NUCLEOTIDE SEQUENCE [LARGE SCALE GENOMIC DNA]</scope>
    <source>
        <strain evidence="4 5">DSM 21194</strain>
    </source>
</reference>
<dbReference type="GO" id="GO:0022857">
    <property type="term" value="F:transmembrane transporter activity"/>
    <property type="evidence" value="ECO:0007669"/>
    <property type="project" value="TreeGrafter"/>
</dbReference>
<comment type="similarity">
    <text evidence="1">Belongs to the cation transport ATPase (P-type) (TC 3.A.3) family. Type IB subfamily.</text>
</comment>
<keyword evidence="2" id="KW-1133">Transmembrane helix</keyword>
<evidence type="ECO:0000259" key="3">
    <source>
        <dbReference type="Pfam" id="PF00122"/>
    </source>
</evidence>
<dbReference type="Pfam" id="PF00122">
    <property type="entry name" value="E1-E2_ATPase"/>
    <property type="match status" value="1"/>
</dbReference>
<keyword evidence="2" id="KW-0812">Transmembrane</keyword>
<dbReference type="GO" id="GO:0016020">
    <property type="term" value="C:membrane"/>
    <property type="evidence" value="ECO:0007669"/>
    <property type="project" value="TreeGrafter"/>
</dbReference>
<feature type="domain" description="P-type ATPase A" evidence="3">
    <location>
        <begin position="125"/>
        <end position="198"/>
    </location>
</feature>
<dbReference type="RefSeq" id="WP_221930095.1">
    <property type="nucleotide sequence ID" value="NZ_FXTH01000020.1"/>
</dbReference>
<dbReference type="Gene3D" id="2.70.150.10">
    <property type="entry name" value="Calcium-transporting ATPase, cytoplasmic transduction domain A"/>
    <property type="match status" value="1"/>
</dbReference>
<keyword evidence="5" id="KW-1185">Reference proteome</keyword>
<dbReference type="PANTHER" id="PTHR48085:SF5">
    <property type="entry name" value="CADMIUM_ZINC-TRANSPORTING ATPASE HMA4-RELATED"/>
    <property type="match status" value="1"/>
</dbReference>
<dbReference type="AlphaFoldDB" id="A0A521EX49"/>
<proteinExistence type="inferred from homology"/>
<keyword evidence="2" id="KW-0472">Membrane</keyword>
<evidence type="ECO:0000313" key="5">
    <source>
        <dbReference type="Proteomes" id="UP000317593"/>
    </source>
</evidence>
<dbReference type="SUPFAM" id="SSF81653">
    <property type="entry name" value="Calcium ATPase, transduction domain A"/>
    <property type="match status" value="1"/>
</dbReference>
<organism evidence="4 5">
    <name type="scientific">Fodinibius sediminis</name>
    <dbReference type="NCBI Taxonomy" id="1214077"/>
    <lineage>
        <taxon>Bacteria</taxon>
        <taxon>Pseudomonadati</taxon>
        <taxon>Balneolota</taxon>
        <taxon>Balneolia</taxon>
        <taxon>Balneolales</taxon>
        <taxon>Balneolaceae</taxon>
        <taxon>Fodinibius</taxon>
    </lineage>
</organism>